<dbReference type="SUPFAM" id="SSF103473">
    <property type="entry name" value="MFS general substrate transporter"/>
    <property type="match status" value="1"/>
</dbReference>
<evidence type="ECO:0000313" key="10">
    <source>
        <dbReference type="Proteomes" id="UP001549122"/>
    </source>
</evidence>
<keyword evidence="5 7" id="KW-1133">Transmembrane helix</keyword>
<dbReference type="InterPro" id="IPR020846">
    <property type="entry name" value="MFS_dom"/>
</dbReference>
<dbReference type="PROSITE" id="PS50850">
    <property type="entry name" value="MFS"/>
    <property type="match status" value="1"/>
</dbReference>
<dbReference type="Pfam" id="PF07690">
    <property type="entry name" value="MFS_1"/>
    <property type="match status" value="1"/>
</dbReference>
<feature type="transmembrane region" description="Helical" evidence="7">
    <location>
        <begin position="44"/>
        <end position="63"/>
    </location>
</feature>
<feature type="transmembrane region" description="Helical" evidence="7">
    <location>
        <begin position="239"/>
        <end position="257"/>
    </location>
</feature>
<evidence type="ECO:0000256" key="5">
    <source>
        <dbReference type="ARBA" id="ARBA00022989"/>
    </source>
</evidence>
<dbReference type="Gene3D" id="1.20.1250.20">
    <property type="entry name" value="MFS general substrate transporter like domains"/>
    <property type="match status" value="1"/>
</dbReference>
<reference evidence="9 10" key="1">
    <citation type="submission" date="2024-06" db="EMBL/GenBank/DDBJ databases">
        <title>Genomic Encyclopedia of Type Strains, Phase IV (KMG-IV): sequencing the most valuable type-strain genomes for metagenomic binning, comparative biology and taxonomic classification.</title>
        <authorList>
            <person name="Goeker M."/>
        </authorList>
    </citation>
    <scope>NUCLEOTIDE SEQUENCE [LARGE SCALE GENOMIC DNA]</scope>
    <source>
        <strain evidence="9 10">DSM 28303</strain>
    </source>
</reference>
<feature type="transmembrane region" description="Helical" evidence="7">
    <location>
        <begin position="136"/>
        <end position="155"/>
    </location>
</feature>
<keyword evidence="3" id="KW-1003">Cell membrane</keyword>
<feature type="transmembrane region" description="Helical" evidence="7">
    <location>
        <begin position="358"/>
        <end position="379"/>
    </location>
</feature>
<accession>A0ABV2FIY6</accession>
<dbReference type="InterPro" id="IPR011701">
    <property type="entry name" value="MFS"/>
</dbReference>
<dbReference type="RefSeq" id="WP_354365671.1">
    <property type="nucleotide sequence ID" value="NZ_JBEPLO010000018.1"/>
</dbReference>
<feature type="transmembrane region" description="Helical" evidence="7">
    <location>
        <begin position="75"/>
        <end position="98"/>
    </location>
</feature>
<keyword evidence="2" id="KW-0813">Transport</keyword>
<gene>
    <name evidence="9" type="ORF">ABID29_001655</name>
</gene>
<dbReference type="Proteomes" id="UP001549122">
    <property type="component" value="Unassembled WGS sequence"/>
</dbReference>
<dbReference type="InterPro" id="IPR050189">
    <property type="entry name" value="MFS_Efflux_Transporters"/>
</dbReference>
<evidence type="ECO:0000313" key="9">
    <source>
        <dbReference type="EMBL" id="MET3558529.1"/>
    </source>
</evidence>
<feature type="domain" description="Major facilitator superfamily (MFS) profile" evidence="8">
    <location>
        <begin position="1"/>
        <end position="384"/>
    </location>
</feature>
<dbReference type="PANTHER" id="PTHR43124:SF3">
    <property type="entry name" value="CHLORAMPHENICOL EFFLUX PUMP RV0191"/>
    <property type="match status" value="1"/>
</dbReference>
<proteinExistence type="predicted"/>
<keyword evidence="10" id="KW-1185">Reference proteome</keyword>
<organism evidence="9 10">
    <name type="scientific">Streptococcus rupicaprae</name>
    <dbReference type="NCBI Taxonomy" id="759619"/>
    <lineage>
        <taxon>Bacteria</taxon>
        <taxon>Bacillati</taxon>
        <taxon>Bacillota</taxon>
        <taxon>Bacilli</taxon>
        <taxon>Lactobacillales</taxon>
        <taxon>Streptococcaceae</taxon>
        <taxon>Streptococcus</taxon>
    </lineage>
</organism>
<keyword evidence="4 7" id="KW-0812">Transmembrane</keyword>
<evidence type="ECO:0000256" key="6">
    <source>
        <dbReference type="ARBA" id="ARBA00023136"/>
    </source>
</evidence>
<evidence type="ECO:0000256" key="2">
    <source>
        <dbReference type="ARBA" id="ARBA00022448"/>
    </source>
</evidence>
<feature type="transmembrane region" description="Helical" evidence="7">
    <location>
        <begin position="202"/>
        <end position="219"/>
    </location>
</feature>
<dbReference type="InterPro" id="IPR036259">
    <property type="entry name" value="MFS_trans_sf"/>
</dbReference>
<feature type="transmembrane region" description="Helical" evidence="7">
    <location>
        <begin position="325"/>
        <end position="346"/>
    </location>
</feature>
<feature type="transmembrane region" description="Helical" evidence="7">
    <location>
        <begin position="161"/>
        <end position="181"/>
    </location>
</feature>
<dbReference type="PANTHER" id="PTHR43124">
    <property type="entry name" value="PURINE EFFLUX PUMP PBUE"/>
    <property type="match status" value="1"/>
</dbReference>
<feature type="transmembrane region" description="Helical" evidence="7">
    <location>
        <begin position="290"/>
        <end position="313"/>
    </location>
</feature>
<name>A0ABV2FIY6_9STRE</name>
<dbReference type="EMBL" id="JBEPLO010000018">
    <property type="protein sequence ID" value="MET3558529.1"/>
    <property type="molecule type" value="Genomic_DNA"/>
</dbReference>
<comment type="subcellular location">
    <subcellularLocation>
        <location evidence="1">Cell membrane</location>
        <topology evidence="1">Multi-pass membrane protein</topology>
    </subcellularLocation>
</comment>
<evidence type="ECO:0000256" key="1">
    <source>
        <dbReference type="ARBA" id="ARBA00004651"/>
    </source>
</evidence>
<protein>
    <submittedName>
        <fullName evidence="9">MFS family permease</fullName>
    </submittedName>
</protein>
<comment type="caution">
    <text evidence="9">The sequence shown here is derived from an EMBL/GenBank/DDBJ whole genome shotgun (WGS) entry which is preliminary data.</text>
</comment>
<evidence type="ECO:0000256" key="3">
    <source>
        <dbReference type="ARBA" id="ARBA00022475"/>
    </source>
</evidence>
<evidence type="ECO:0000259" key="8">
    <source>
        <dbReference type="PROSITE" id="PS50850"/>
    </source>
</evidence>
<keyword evidence="6 7" id="KW-0472">Membrane</keyword>
<sequence>MTARLQKLSLLLVSVIVLSSGVLLPSLPEITQEYSKINSTLVELLSTLPALFTMLTVSFSPRLAEKLGYKQTVQLGLAITLVSGFAPMVTSSFIWLFISRVSFGIGIGLFNPLLFSFSSSLYKGNELSSMIGFQSAFEGIGGILTSLLVASLIAGGWRQTLWVYLIILPVLLLFSLFVPQINGRKIAEQSNQVAKVKIDRTFWGFIVLLMILITVYMSVSVKLTALLLEGGFGSAKDASLALALMGLGAMSAGLLFGKAVLLFKHWLLPLALAGMGLSLLSLGLTKSLALVMLCNITIGLSFRSFIPYLMNLANQVSDGSGERRTALLLMGFNIGSAFAPVSIKILQNVLYLKEVKAIYLVEGVFLCLLALGSVALLLLKNKNRK</sequence>
<evidence type="ECO:0000256" key="4">
    <source>
        <dbReference type="ARBA" id="ARBA00022692"/>
    </source>
</evidence>
<evidence type="ECO:0000256" key="7">
    <source>
        <dbReference type="SAM" id="Phobius"/>
    </source>
</evidence>
<feature type="transmembrane region" description="Helical" evidence="7">
    <location>
        <begin position="104"/>
        <end position="124"/>
    </location>
</feature>
<feature type="transmembrane region" description="Helical" evidence="7">
    <location>
        <begin position="266"/>
        <end position="284"/>
    </location>
</feature>